<evidence type="ECO:0008006" key="3">
    <source>
        <dbReference type="Google" id="ProtNLM"/>
    </source>
</evidence>
<name>A0ABM7EQ06_BIFBI</name>
<reference evidence="2" key="2">
    <citation type="journal article" date="2015" name="J. Biotechnol.">
        <title>Complete genome sequence of Bifidobacterium bifidum JCM 1255(T) isolated from feces of a breast-fed infant.</title>
        <authorList>
            <person name="Morita H."/>
            <person name="Toh H."/>
            <person name="Oshima K."/>
            <person name="Nakano A."/>
            <person name="Shindo C."/>
            <person name="Komiya K."/>
            <person name="Arakawa K."/>
            <person name="Suda W."/>
            <person name="Honda K."/>
            <person name="Hattori M."/>
        </authorList>
    </citation>
    <scope>NUCLEOTIDE SEQUENCE [LARGE SCALE GENOMIC DNA]</scope>
    <source>
        <strain evidence="2">JCM 1255</strain>
    </source>
</reference>
<proteinExistence type="predicted"/>
<gene>
    <name evidence="1" type="ORF">BBBF_0948</name>
</gene>
<evidence type="ECO:0000313" key="1">
    <source>
        <dbReference type="EMBL" id="BAQ98155.1"/>
    </source>
</evidence>
<sequence length="103" mass="11755">MRFVAVPRVEATYELPDMFVVVYDYVDGVTLDHYVGERDDDNGDGVYGSDVAISLILRDEKGNFVFWRSEYVRKPAKGESRAFSIQIYGLPKYASYEAYAYAS</sequence>
<dbReference type="RefSeq" id="WP_017143396.1">
    <property type="nucleotide sequence ID" value="NZ_AP012323.1"/>
</dbReference>
<evidence type="ECO:0000313" key="2">
    <source>
        <dbReference type="Proteomes" id="UP000035063"/>
    </source>
</evidence>
<dbReference type="Proteomes" id="UP000035063">
    <property type="component" value="Chromosome"/>
</dbReference>
<dbReference type="EMBL" id="AP012323">
    <property type="protein sequence ID" value="BAQ98155.1"/>
    <property type="molecule type" value="Genomic_DNA"/>
</dbReference>
<keyword evidence="2" id="KW-1185">Reference proteome</keyword>
<protein>
    <recommendedName>
        <fullName evidence="3">Serine/threonine protein kinase</fullName>
    </recommendedName>
</protein>
<organism evidence="1 2">
    <name type="scientific">Bifidobacterium bifidum ATCC 29521 = JCM 1255 = DSM 20456</name>
    <dbReference type="NCBI Taxonomy" id="500634"/>
    <lineage>
        <taxon>Bacteria</taxon>
        <taxon>Bacillati</taxon>
        <taxon>Actinomycetota</taxon>
        <taxon>Actinomycetes</taxon>
        <taxon>Bifidobacteriales</taxon>
        <taxon>Bifidobacteriaceae</taxon>
        <taxon>Bifidobacterium</taxon>
    </lineage>
</organism>
<reference evidence="1 2" key="1">
    <citation type="submission" date="2012-02" db="EMBL/GenBank/DDBJ databases">
        <title>Complete genome sequence of Bifidobacterium bifidum JCM 1255.</title>
        <authorList>
            <person name="Toh H."/>
            <person name="Oshima K."/>
            <person name="Morita H."/>
            <person name="Hattori M."/>
        </authorList>
    </citation>
    <scope>NUCLEOTIDE SEQUENCE [LARGE SCALE GENOMIC DNA]</scope>
    <source>
        <strain evidence="1 2">JCM 1255</strain>
    </source>
</reference>
<accession>A0ABM7EQ06</accession>